<keyword evidence="1" id="KW-0812">Transmembrane</keyword>
<dbReference type="Pfam" id="PF01522">
    <property type="entry name" value="Polysacc_deac_1"/>
    <property type="match status" value="1"/>
</dbReference>
<keyword evidence="1" id="KW-0472">Membrane</keyword>
<dbReference type="Proteomes" id="UP000040576">
    <property type="component" value="Unassembled WGS sequence"/>
</dbReference>
<dbReference type="InterPro" id="IPR014132">
    <property type="entry name" value="PdaB-like"/>
</dbReference>
<dbReference type="PANTHER" id="PTHR10587:SF128">
    <property type="entry name" value="POLYSACCHARIDE DEACETYLASE PDAB-RELATED"/>
    <property type="match status" value="1"/>
</dbReference>
<sequence>MNYFFVLNGKKLKQLTIIILTSFVSAWFLYIQNFSFGVFSTSDGPKAIYKGKTGVALTFNISWGNTKAEPIIDLLVENNVKSATFFLSGSWAEQHPNIVEKIVKAGYDIGLLGYDYLEYDDIEDVKIRQDLLKAEEAMKKLNVKHKKLVRAPSGHFDSRFVKIADQLGYSVVHWSIDSKDWKNPGVTKIVENVSQAKKGDIILFHASDSAKQTAVALPEIINLLKNKHLSLTTVSDMLIEGNANTKEIE</sequence>
<reference evidence="3 4" key="1">
    <citation type="submission" date="2014-07" db="EMBL/GenBank/DDBJ databases">
        <authorList>
            <person name="Wibberg Daniel"/>
        </authorList>
    </citation>
    <scope>NUCLEOTIDE SEQUENCE [LARGE SCALE GENOMIC DNA]</scope>
</reference>
<dbReference type="PROSITE" id="PS51677">
    <property type="entry name" value="NODB"/>
    <property type="match status" value="1"/>
</dbReference>
<dbReference type="InterPro" id="IPR011330">
    <property type="entry name" value="Glyco_hydro/deAcase_b/a-brl"/>
</dbReference>
<protein>
    <submittedName>
        <fullName evidence="3">Putative polysaccharide deacetylase PdaB</fullName>
    </submittedName>
</protein>
<dbReference type="RefSeq" id="WP_034767124.1">
    <property type="nucleotide sequence ID" value="NZ_CCRF01000007.1"/>
</dbReference>
<dbReference type="AlphaFoldDB" id="A0A090IQV3"/>
<dbReference type="GO" id="GO:0016810">
    <property type="term" value="F:hydrolase activity, acting on carbon-nitrogen (but not peptide) bonds"/>
    <property type="evidence" value="ECO:0007669"/>
    <property type="project" value="InterPro"/>
</dbReference>
<evidence type="ECO:0000313" key="3">
    <source>
        <dbReference type="EMBL" id="CEE00042.1"/>
    </source>
</evidence>
<keyword evidence="1" id="KW-1133">Transmembrane helix</keyword>
<dbReference type="NCBIfam" id="TIGR02764">
    <property type="entry name" value="spore_ybaN_pdaB"/>
    <property type="match status" value="1"/>
</dbReference>
<keyword evidence="4" id="KW-1185">Reference proteome</keyword>
<organism evidence="3 4">
    <name type="scientific">Caldibacillus thermoamylovorans</name>
    <dbReference type="NCBI Taxonomy" id="35841"/>
    <lineage>
        <taxon>Bacteria</taxon>
        <taxon>Bacillati</taxon>
        <taxon>Bacillota</taxon>
        <taxon>Bacilli</taxon>
        <taxon>Bacillales</taxon>
        <taxon>Bacillaceae</taxon>
        <taxon>Caldibacillus</taxon>
    </lineage>
</organism>
<feature type="transmembrane region" description="Helical" evidence="1">
    <location>
        <begin position="12"/>
        <end position="30"/>
    </location>
</feature>
<gene>
    <name evidence="3" type="primary">pdaB</name>
    <name evidence="3" type="ORF">BT1A1_0172</name>
</gene>
<evidence type="ECO:0000256" key="1">
    <source>
        <dbReference type="SAM" id="Phobius"/>
    </source>
</evidence>
<dbReference type="GO" id="GO:0005975">
    <property type="term" value="P:carbohydrate metabolic process"/>
    <property type="evidence" value="ECO:0007669"/>
    <property type="project" value="InterPro"/>
</dbReference>
<evidence type="ECO:0000259" key="2">
    <source>
        <dbReference type="PROSITE" id="PS51677"/>
    </source>
</evidence>
<dbReference type="PANTHER" id="PTHR10587">
    <property type="entry name" value="GLYCOSYL TRANSFERASE-RELATED"/>
    <property type="match status" value="1"/>
</dbReference>
<feature type="domain" description="NodB homology" evidence="2">
    <location>
        <begin position="53"/>
        <end position="234"/>
    </location>
</feature>
<dbReference type="EMBL" id="CCRF01000007">
    <property type="protein sequence ID" value="CEE00042.1"/>
    <property type="molecule type" value="Genomic_DNA"/>
</dbReference>
<evidence type="ECO:0000313" key="4">
    <source>
        <dbReference type="Proteomes" id="UP000040576"/>
    </source>
</evidence>
<proteinExistence type="predicted"/>
<dbReference type="SUPFAM" id="SSF88713">
    <property type="entry name" value="Glycoside hydrolase/deacetylase"/>
    <property type="match status" value="1"/>
</dbReference>
<accession>A0A090IQV3</accession>
<dbReference type="InterPro" id="IPR050248">
    <property type="entry name" value="Polysacc_deacetylase_ArnD"/>
</dbReference>
<name>A0A090IQV3_9BACI</name>
<dbReference type="GO" id="GO:0016020">
    <property type="term" value="C:membrane"/>
    <property type="evidence" value="ECO:0007669"/>
    <property type="project" value="TreeGrafter"/>
</dbReference>
<dbReference type="Gene3D" id="3.20.20.370">
    <property type="entry name" value="Glycoside hydrolase/deacetylase"/>
    <property type="match status" value="1"/>
</dbReference>
<dbReference type="InterPro" id="IPR002509">
    <property type="entry name" value="NODB_dom"/>
</dbReference>